<dbReference type="CDD" id="cd00761">
    <property type="entry name" value="Glyco_tranf_GTA_type"/>
    <property type="match status" value="1"/>
</dbReference>
<name>A0A4P7VZ53_9BACT</name>
<dbReference type="AlphaFoldDB" id="A0A4P7VZ53"/>
<evidence type="ECO:0000313" key="4">
    <source>
        <dbReference type="EMBL" id="QCD40844.1"/>
    </source>
</evidence>
<dbReference type="GO" id="GO:0016758">
    <property type="term" value="F:hexosyltransferase activity"/>
    <property type="evidence" value="ECO:0007669"/>
    <property type="project" value="UniProtKB-ARBA"/>
</dbReference>
<reference evidence="5" key="1">
    <citation type="submission" date="2019-02" db="EMBL/GenBank/DDBJ databases">
        <title>Isolation and identification of novel species under the genus Muribaculum.</title>
        <authorList>
            <person name="Miyake S."/>
            <person name="Ding Y."/>
            <person name="Low A."/>
            <person name="Soh M."/>
            <person name="Seedorf H."/>
        </authorList>
    </citation>
    <scope>NUCLEOTIDE SEQUENCE [LARGE SCALE GENOMIC DNA]</scope>
    <source>
        <strain evidence="5">H5</strain>
    </source>
</reference>
<evidence type="ECO:0000259" key="3">
    <source>
        <dbReference type="Pfam" id="PF00535"/>
    </source>
</evidence>
<organism evidence="4 5">
    <name type="scientific">Duncaniella dubosii</name>
    <dbReference type="NCBI Taxonomy" id="2518971"/>
    <lineage>
        <taxon>Bacteria</taxon>
        <taxon>Pseudomonadati</taxon>
        <taxon>Bacteroidota</taxon>
        <taxon>Bacteroidia</taxon>
        <taxon>Bacteroidales</taxon>
        <taxon>Muribaculaceae</taxon>
        <taxon>Duncaniella</taxon>
    </lineage>
</organism>
<dbReference type="Pfam" id="PF00535">
    <property type="entry name" value="Glycos_transf_2"/>
    <property type="match status" value="1"/>
</dbReference>
<evidence type="ECO:0000256" key="1">
    <source>
        <dbReference type="ARBA" id="ARBA00022676"/>
    </source>
</evidence>
<keyword evidence="1" id="KW-0328">Glycosyltransferase</keyword>
<dbReference type="RefSeq" id="WP_123613283.1">
    <property type="nucleotide sequence ID" value="NZ_CP039396.1"/>
</dbReference>
<dbReference type="SUPFAM" id="SSF53448">
    <property type="entry name" value="Nucleotide-diphospho-sugar transferases"/>
    <property type="match status" value="1"/>
</dbReference>
<dbReference type="EMBL" id="CP039396">
    <property type="protein sequence ID" value="QCD40844.1"/>
    <property type="molecule type" value="Genomic_DNA"/>
</dbReference>
<protein>
    <submittedName>
        <fullName evidence="4">Glycosyltransferase family 2 protein</fullName>
    </submittedName>
</protein>
<dbReference type="PANTHER" id="PTHR22916:SF51">
    <property type="entry name" value="GLYCOSYLTRANSFERASE EPSH-RELATED"/>
    <property type="match status" value="1"/>
</dbReference>
<dbReference type="InterPro" id="IPR029044">
    <property type="entry name" value="Nucleotide-diphossugar_trans"/>
</dbReference>
<evidence type="ECO:0000313" key="5">
    <source>
        <dbReference type="Proteomes" id="UP000297149"/>
    </source>
</evidence>
<feature type="domain" description="Glycosyltransferase 2-like" evidence="3">
    <location>
        <begin position="8"/>
        <end position="187"/>
    </location>
</feature>
<gene>
    <name evidence="4" type="ORF">E7747_00050</name>
</gene>
<sequence>MNDIPAISVIVPVYKVECYIHICIESVLRQTFSDWEMILVDDGSPDTCPAICDRYAQADSRIRVVHKQNAGLGYARNSGLDAASGKYVCFLDSDDYLASNTFEYCYRIAEREAADQVRYMFSRITDRDAVNMQPLSVDDGYVIGIGRDGIEPVLDIISPLISKRHFFATTTASSCTALYRRDLIERHGIRFHSERELMSEDYIFSIDFGMVCRKIVYTPYEFYYYRHNPSSLSSIPRLDRFDRAVHFAAFLAGKMKNYGYEDSEIYAMGYAIGEMRSANLRAFFSKIPYRQKKAVFMRTLQNGYVSEIQRCYPLERLPFMQRVAFYLHTNRHFWLSYFVTKLRMIWKK</sequence>
<dbReference type="Gene3D" id="3.90.550.10">
    <property type="entry name" value="Spore Coat Polysaccharide Biosynthesis Protein SpsA, Chain A"/>
    <property type="match status" value="1"/>
</dbReference>
<keyword evidence="5" id="KW-1185">Reference proteome</keyword>
<dbReference type="KEGG" id="ddb:E7747_00050"/>
<accession>A0A4P7VZ53</accession>
<dbReference type="InterPro" id="IPR001173">
    <property type="entry name" value="Glyco_trans_2-like"/>
</dbReference>
<dbReference type="PANTHER" id="PTHR22916">
    <property type="entry name" value="GLYCOSYLTRANSFERASE"/>
    <property type="match status" value="1"/>
</dbReference>
<proteinExistence type="predicted"/>
<evidence type="ECO:0000256" key="2">
    <source>
        <dbReference type="ARBA" id="ARBA00022679"/>
    </source>
</evidence>
<keyword evidence="2 4" id="KW-0808">Transferase</keyword>
<dbReference type="Proteomes" id="UP000297149">
    <property type="component" value="Chromosome"/>
</dbReference>